<dbReference type="OrthoDB" id="2659088at2759"/>
<name>A0A0D0BQ17_9AGAM</name>
<keyword evidence="5" id="KW-1185">Reference proteome</keyword>
<dbReference type="GO" id="GO:0046872">
    <property type="term" value="F:metal ion binding"/>
    <property type="evidence" value="ECO:0007669"/>
    <property type="project" value="UniProtKB-KW"/>
</dbReference>
<dbReference type="Proteomes" id="UP000054538">
    <property type="component" value="Unassembled WGS sequence"/>
</dbReference>
<comment type="cofactor">
    <cofactor evidence="1">
        <name>a divalent metal cation</name>
        <dbReference type="ChEBI" id="CHEBI:60240"/>
    </cofactor>
</comment>
<dbReference type="Pfam" id="PF13359">
    <property type="entry name" value="DDE_Tnp_4"/>
    <property type="match status" value="1"/>
</dbReference>
<accession>A0A0D0BQ17</accession>
<dbReference type="InParanoid" id="A0A0D0BQ17"/>
<evidence type="ECO:0000256" key="1">
    <source>
        <dbReference type="ARBA" id="ARBA00001968"/>
    </source>
</evidence>
<reference evidence="5" key="2">
    <citation type="submission" date="2015-01" db="EMBL/GenBank/DDBJ databases">
        <title>Evolutionary Origins and Diversification of the Mycorrhizal Mutualists.</title>
        <authorList>
            <consortium name="DOE Joint Genome Institute"/>
            <consortium name="Mycorrhizal Genomics Consortium"/>
            <person name="Kohler A."/>
            <person name="Kuo A."/>
            <person name="Nagy L.G."/>
            <person name="Floudas D."/>
            <person name="Copeland A."/>
            <person name="Barry K.W."/>
            <person name="Cichocki N."/>
            <person name="Veneault-Fourrey C."/>
            <person name="LaButti K."/>
            <person name="Lindquist E.A."/>
            <person name="Lipzen A."/>
            <person name="Lundell T."/>
            <person name="Morin E."/>
            <person name="Murat C."/>
            <person name="Riley R."/>
            <person name="Ohm R."/>
            <person name="Sun H."/>
            <person name="Tunlid A."/>
            <person name="Henrissat B."/>
            <person name="Grigoriev I.V."/>
            <person name="Hibbett D.S."/>
            <person name="Martin F."/>
        </authorList>
    </citation>
    <scope>NUCLEOTIDE SEQUENCE [LARGE SCALE GENOMIC DNA]</scope>
    <source>
        <strain evidence="5">Ve08.2h10</strain>
    </source>
</reference>
<feature type="non-terminal residue" evidence="4">
    <location>
        <position position="1"/>
    </location>
</feature>
<gene>
    <name evidence="4" type="ORF">PAXRUDRAFT_41480</name>
</gene>
<feature type="domain" description="DDE Tnp4" evidence="3">
    <location>
        <begin position="1"/>
        <end position="61"/>
    </location>
</feature>
<evidence type="ECO:0000313" key="5">
    <source>
        <dbReference type="Proteomes" id="UP000054538"/>
    </source>
</evidence>
<sequence>LTHDQNNFNRYLSTIRVWVEHAFAALKGHFQSLWELHHPIRNEQELQYVIHWVNCCLILHNMVIQFEE</sequence>
<reference evidence="4 5" key="1">
    <citation type="submission" date="2014-04" db="EMBL/GenBank/DDBJ databases">
        <authorList>
            <consortium name="DOE Joint Genome Institute"/>
            <person name="Kuo A."/>
            <person name="Kohler A."/>
            <person name="Jargeat P."/>
            <person name="Nagy L.G."/>
            <person name="Floudas D."/>
            <person name="Copeland A."/>
            <person name="Barry K.W."/>
            <person name="Cichocki N."/>
            <person name="Veneault-Fourrey C."/>
            <person name="LaButti K."/>
            <person name="Lindquist E.A."/>
            <person name="Lipzen A."/>
            <person name="Lundell T."/>
            <person name="Morin E."/>
            <person name="Murat C."/>
            <person name="Sun H."/>
            <person name="Tunlid A."/>
            <person name="Henrissat B."/>
            <person name="Grigoriev I.V."/>
            <person name="Hibbett D.S."/>
            <person name="Martin F."/>
            <person name="Nordberg H.P."/>
            <person name="Cantor M.N."/>
            <person name="Hua S.X."/>
        </authorList>
    </citation>
    <scope>NUCLEOTIDE SEQUENCE [LARGE SCALE GENOMIC DNA]</scope>
    <source>
        <strain evidence="4 5">Ve08.2h10</strain>
    </source>
</reference>
<feature type="non-terminal residue" evidence="4">
    <location>
        <position position="68"/>
    </location>
</feature>
<dbReference type="EMBL" id="KN829572">
    <property type="protein sequence ID" value="KIK73622.1"/>
    <property type="molecule type" value="Genomic_DNA"/>
</dbReference>
<dbReference type="AlphaFoldDB" id="A0A0D0BQ17"/>
<protein>
    <recommendedName>
        <fullName evidence="3">DDE Tnp4 domain-containing protein</fullName>
    </recommendedName>
</protein>
<evidence type="ECO:0000259" key="3">
    <source>
        <dbReference type="Pfam" id="PF13359"/>
    </source>
</evidence>
<dbReference type="HOGENOM" id="CLU_201513_0_0_1"/>
<organism evidence="4 5">
    <name type="scientific">Paxillus rubicundulus Ve08.2h10</name>
    <dbReference type="NCBI Taxonomy" id="930991"/>
    <lineage>
        <taxon>Eukaryota</taxon>
        <taxon>Fungi</taxon>
        <taxon>Dikarya</taxon>
        <taxon>Basidiomycota</taxon>
        <taxon>Agaricomycotina</taxon>
        <taxon>Agaricomycetes</taxon>
        <taxon>Agaricomycetidae</taxon>
        <taxon>Boletales</taxon>
        <taxon>Paxilineae</taxon>
        <taxon>Paxillaceae</taxon>
        <taxon>Paxillus</taxon>
    </lineage>
</organism>
<proteinExistence type="predicted"/>
<evidence type="ECO:0000313" key="4">
    <source>
        <dbReference type="EMBL" id="KIK73622.1"/>
    </source>
</evidence>
<evidence type="ECO:0000256" key="2">
    <source>
        <dbReference type="ARBA" id="ARBA00022723"/>
    </source>
</evidence>
<dbReference type="InterPro" id="IPR027806">
    <property type="entry name" value="HARBI1_dom"/>
</dbReference>
<keyword evidence="2" id="KW-0479">Metal-binding</keyword>